<name>A0A372GPP8_9ACTN</name>
<dbReference type="Pfam" id="PF01261">
    <property type="entry name" value="AP_endonuc_2"/>
    <property type="match status" value="1"/>
</dbReference>
<evidence type="ECO:0000259" key="1">
    <source>
        <dbReference type="Pfam" id="PF01261"/>
    </source>
</evidence>
<dbReference type="Proteomes" id="UP000262882">
    <property type="component" value="Unassembled WGS sequence"/>
</dbReference>
<dbReference type="Gene3D" id="3.20.20.150">
    <property type="entry name" value="Divalent-metal-dependent TIM barrel enzymes"/>
    <property type="match status" value="1"/>
</dbReference>
<evidence type="ECO:0000313" key="2">
    <source>
        <dbReference type="EMBL" id="RFS87356.1"/>
    </source>
</evidence>
<keyword evidence="2" id="KW-0413">Isomerase</keyword>
<keyword evidence="3" id="KW-1185">Reference proteome</keyword>
<dbReference type="RefSeq" id="WP_117397804.1">
    <property type="nucleotide sequence ID" value="NZ_QVNQ01000001.1"/>
</dbReference>
<accession>A0A372GPP8</accession>
<dbReference type="AlphaFoldDB" id="A0A372GPP8"/>
<reference evidence="2 3" key="1">
    <citation type="submission" date="2018-08" db="EMBL/GenBank/DDBJ databases">
        <title>Actinomadura spongicola sp. nov., isolated from marine sponge Leucetta chagosensis.</title>
        <authorList>
            <person name="Li L."/>
            <person name="Lin H.W."/>
        </authorList>
    </citation>
    <scope>NUCLEOTIDE SEQUENCE [LARGE SCALE GENOMIC DNA]</scope>
    <source>
        <strain evidence="2 3">LHW52907</strain>
    </source>
</reference>
<protein>
    <submittedName>
        <fullName evidence="2">Sugar phosphate isomerase/epimerase</fullName>
    </submittedName>
</protein>
<gene>
    <name evidence="2" type="ORF">D0T12_03750</name>
</gene>
<dbReference type="PANTHER" id="PTHR12110">
    <property type="entry name" value="HYDROXYPYRUVATE ISOMERASE"/>
    <property type="match status" value="1"/>
</dbReference>
<dbReference type="PANTHER" id="PTHR12110:SF52">
    <property type="entry name" value="XYLOSE ISOMERASE"/>
    <property type="match status" value="1"/>
</dbReference>
<sequence length="272" mass="29459">MRPPEPARLSLNQITVPTLTLPEAVEACVRHGIGAIAPWRDRVAEIGVDRAARLLRDAGLRVSSLCRGGFLTASSAPARREALRNNRAAIEEAAALGAACLVMVCGPPEGRDLARARDDIARGLEALVPHARATGVRLAVEPLHPMMIGERSAIVTLDEATELAERFDADTVGVIVDAYHVWWDPRLDAAVDRAAGRIAGFHVSDWLSPTTNLLAGRGLMGDGLIDLHGLRDRVERAGYTGLIEVEIISDEHAKDDPDDLIRRVVQRFAEFV</sequence>
<dbReference type="SUPFAM" id="SSF51658">
    <property type="entry name" value="Xylose isomerase-like"/>
    <property type="match status" value="1"/>
</dbReference>
<proteinExistence type="predicted"/>
<feature type="domain" description="Xylose isomerase-like TIM barrel" evidence="1">
    <location>
        <begin position="26"/>
        <end position="264"/>
    </location>
</feature>
<dbReference type="GO" id="GO:0016853">
    <property type="term" value="F:isomerase activity"/>
    <property type="evidence" value="ECO:0007669"/>
    <property type="project" value="UniProtKB-KW"/>
</dbReference>
<comment type="caution">
    <text evidence="2">The sequence shown here is derived from an EMBL/GenBank/DDBJ whole genome shotgun (WGS) entry which is preliminary data.</text>
</comment>
<organism evidence="2 3">
    <name type="scientific">Actinomadura spongiicola</name>
    <dbReference type="NCBI Taxonomy" id="2303421"/>
    <lineage>
        <taxon>Bacteria</taxon>
        <taxon>Bacillati</taxon>
        <taxon>Actinomycetota</taxon>
        <taxon>Actinomycetes</taxon>
        <taxon>Streptosporangiales</taxon>
        <taxon>Thermomonosporaceae</taxon>
        <taxon>Actinomadura</taxon>
    </lineage>
</organism>
<dbReference type="InterPro" id="IPR050312">
    <property type="entry name" value="IolE/XylAMocC-like"/>
</dbReference>
<dbReference type="OrthoDB" id="9787068at2"/>
<evidence type="ECO:0000313" key="3">
    <source>
        <dbReference type="Proteomes" id="UP000262882"/>
    </source>
</evidence>
<dbReference type="InterPro" id="IPR013022">
    <property type="entry name" value="Xyl_isomerase-like_TIM-brl"/>
</dbReference>
<dbReference type="InterPro" id="IPR036237">
    <property type="entry name" value="Xyl_isomerase-like_sf"/>
</dbReference>
<dbReference type="EMBL" id="QVNQ01000001">
    <property type="protein sequence ID" value="RFS87356.1"/>
    <property type="molecule type" value="Genomic_DNA"/>
</dbReference>